<keyword evidence="1" id="KW-0175">Coiled coil</keyword>
<dbReference type="Proteomes" id="UP000239711">
    <property type="component" value="Unassembled WGS sequence"/>
</dbReference>
<feature type="region of interest" description="Disordered" evidence="2">
    <location>
        <begin position="187"/>
        <end position="243"/>
    </location>
</feature>
<keyword evidence="4" id="KW-1185">Reference proteome</keyword>
<sequence length="595" mass="66654">MYMFASLHLCAQQNTSYDPVSEIMGGIQTRHAEGTATNTFKFMNSTVYKITFAYNDKQISLNPGDISEVFTGSIPKRFGENIRIDGYPADNYRQFQNSWQNLNDLSKKQRQYPGNNEALLKKAITDCETLIQQYEKLKNSTQVSGKFIEPKLYAIDKSIESLNIYIRDHQGELEQIKQKANKNTVVVSGTSSNNKTAQNSTTGTQHADDFWSDNGNRSSGNTTSSSANRQSTRENAVSDSDFKGNLRHVKEGDYFKDDKGQHYQRTARGATKVDRYTFERAQANRITADFERREAERAHMEAVTTHAINTTFTSYYAMRTAGQNLKDATSLDGYFDNVEDLNQAFAQKLSEVSRMGEELKAVSVQSVQNYAHAVSAANSTANADYTAYGQALGALGGIAAGIKADKAAKEAREELRAQREAHERNIKARQLEALLNIRGEIDNMFPEGGMPLSSHKIDAPVLYLFAYASNKNEWNEDKTVAMTVSNVIPVYRYNDGTYPYIANVKRTFETGGMSNPVVVGYFTDQAMAEKYQQSLVDVADQGRFQVSHVDIKVLKKDTDKSASAETDFWGNQVKPDANSKKKPVAKKKEDDFWNN</sequence>
<dbReference type="AlphaFoldDB" id="A0A2S9J9F6"/>
<organism evidence="3 4">
    <name type="scientific">Sphingobacterium haloxyli</name>
    <dbReference type="NCBI Taxonomy" id="2100533"/>
    <lineage>
        <taxon>Bacteria</taxon>
        <taxon>Pseudomonadati</taxon>
        <taxon>Bacteroidota</taxon>
        <taxon>Sphingobacteriia</taxon>
        <taxon>Sphingobacteriales</taxon>
        <taxon>Sphingobacteriaceae</taxon>
        <taxon>Sphingobacterium</taxon>
    </lineage>
</organism>
<protein>
    <submittedName>
        <fullName evidence="3">Uncharacterized protein</fullName>
    </submittedName>
</protein>
<comment type="caution">
    <text evidence="3">The sequence shown here is derived from an EMBL/GenBank/DDBJ whole genome shotgun (WGS) entry which is preliminary data.</text>
</comment>
<evidence type="ECO:0000313" key="4">
    <source>
        <dbReference type="Proteomes" id="UP000239711"/>
    </source>
</evidence>
<accession>A0A2S9J9F6</accession>
<evidence type="ECO:0000313" key="3">
    <source>
        <dbReference type="EMBL" id="PRD49400.1"/>
    </source>
</evidence>
<dbReference type="EMBL" id="PVBQ01000001">
    <property type="protein sequence ID" value="PRD49400.1"/>
    <property type="molecule type" value="Genomic_DNA"/>
</dbReference>
<name>A0A2S9J9F6_9SPHI</name>
<feature type="compositionally biased region" description="Basic and acidic residues" evidence="2">
    <location>
        <begin position="586"/>
        <end position="595"/>
    </location>
</feature>
<proteinExistence type="predicted"/>
<evidence type="ECO:0000256" key="2">
    <source>
        <dbReference type="SAM" id="MobiDB-lite"/>
    </source>
</evidence>
<feature type="compositionally biased region" description="Polar residues" evidence="2">
    <location>
        <begin position="187"/>
        <end position="205"/>
    </location>
</feature>
<evidence type="ECO:0000256" key="1">
    <source>
        <dbReference type="SAM" id="Coils"/>
    </source>
</evidence>
<reference evidence="3 4" key="1">
    <citation type="submission" date="2018-02" db="EMBL/GenBank/DDBJ databases">
        <title>The draft genome of Sphingobacterium sp. 5JN-11.</title>
        <authorList>
            <person name="Liu L."/>
            <person name="Li L."/>
            <person name="Liang L."/>
            <person name="Zhang X."/>
            <person name="Wang T."/>
        </authorList>
    </citation>
    <scope>NUCLEOTIDE SEQUENCE [LARGE SCALE GENOMIC DNA]</scope>
    <source>
        <strain evidence="3 4">5JN-11</strain>
    </source>
</reference>
<feature type="coiled-coil region" evidence="1">
    <location>
        <begin position="120"/>
        <end position="179"/>
    </location>
</feature>
<feature type="coiled-coil region" evidence="1">
    <location>
        <begin position="405"/>
        <end position="432"/>
    </location>
</feature>
<gene>
    <name evidence="3" type="ORF">C5745_01920</name>
</gene>
<feature type="region of interest" description="Disordered" evidence="2">
    <location>
        <begin position="557"/>
        <end position="595"/>
    </location>
</feature>
<feature type="compositionally biased region" description="Low complexity" evidence="2">
    <location>
        <begin position="212"/>
        <end position="229"/>
    </location>
</feature>